<dbReference type="Proteomes" id="UP000010866">
    <property type="component" value="Chromosome"/>
</dbReference>
<dbReference type="GO" id="GO:0016765">
    <property type="term" value="F:transferase activity, transferring alkyl or aryl (other than methyl) groups"/>
    <property type="evidence" value="ECO:0007669"/>
    <property type="project" value="InterPro"/>
</dbReference>
<dbReference type="KEGG" id="mhz:Metho_0145"/>
<sequence>MNTSNNFYGNYTRKKNLSIEKEHYGNILPTINMLKSSLLVSISGALRVYIASLLLLAQTSISNCVAGGLIVYAVYTLDRALESTEDSINRSELNGANKKIALLFSLVAFLLGFYILSNSGLIVIALIPLITGYLYSKGINLGKLNLKLKGGLGIKNLVVGLTWGTFITGIAGNGIENYLPVLIVFFYYASKLFINSTIYDFKDVKGDLMAGIKTLPVSLGKKNTRELLLALHMISHSLIATAIIMKLIAFEPLIVLYSFFIGLVYIIRLTHDRENETTRGKIERLFLVDGESGSIISLRAVIGSMG</sequence>
<dbReference type="GO" id="GO:0005886">
    <property type="term" value="C:plasma membrane"/>
    <property type="evidence" value="ECO:0007669"/>
    <property type="project" value="UniProtKB-SubCell"/>
</dbReference>
<proteinExistence type="predicted"/>
<accession>L0KSN7</accession>
<feature type="transmembrane region" description="Helical" evidence="5">
    <location>
        <begin position="254"/>
        <end position="271"/>
    </location>
</feature>
<feature type="transmembrane region" description="Helical" evidence="5">
    <location>
        <begin position="152"/>
        <end position="172"/>
    </location>
</feature>
<feature type="transmembrane region" description="Helical" evidence="5">
    <location>
        <begin position="121"/>
        <end position="140"/>
    </location>
</feature>
<comment type="subcellular location">
    <subcellularLocation>
        <location evidence="1">Cell membrane</location>
        <topology evidence="1">Multi-pass membrane protein</topology>
    </subcellularLocation>
</comment>
<evidence type="ECO:0000256" key="3">
    <source>
        <dbReference type="ARBA" id="ARBA00022989"/>
    </source>
</evidence>
<dbReference type="RefSeq" id="WP_015323601.1">
    <property type="nucleotide sequence ID" value="NC_019977.1"/>
</dbReference>
<dbReference type="STRING" id="867904.Metho_0145"/>
<dbReference type="InterPro" id="IPR000537">
    <property type="entry name" value="UbiA_prenyltransferase"/>
</dbReference>
<dbReference type="EMBL" id="CP003362">
    <property type="protein sequence ID" value="AGB48432.1"/>
    <property type="molecule type" value="Genomic_DNA"/>
</dbReference>
<name>L0KSN7_METHD</name>
<dbReference type="AlphaFoldDB" id="L0KSN7"/>
<keyword evidence="2 5" id="KW-0812">Transmembrane</keyword>
<gene>
    <name evidence="6" type="ordered locus">Metho_0145</name>
</gene>
<feature type="transmembrane region" description="Helical" evidence="5">
    <location>
        <begin position="178"/>
        <end position="199"/>
    </location>
</feature>
<evidence type="ECO:0000256" key="1">
    <source>
        <dbReference type="ARBA" id="ARBA00004651"/>
    </source>
</evidence>
<evidence type="ECO:0000313" key="6">
    <source>
        <dbReference type="EMBL" id="AGB48432.1"/>
    </source>
</evidence>
<dbReference type="HOGENOM" id="CLU_077871_1_0_2"/>
<dbReference type="CDD" id="cd13967">
    <property type="entry name" value="PT_UbiA_5"/>
    <property type="match status" value="1"/>
</dbReference>
<dbReference type="GeneID" id="14408006"/>
<evidence type="ECO:0000256" key="5">
    <source>
        <dbReference type="SAM" id="Phobius"/>
    </source>
</evidence>
<keyword evidence="3 5" id="KW-1133">Transmembrane helix</keyword>
<keyword evidence="7" id="KW-1185">Reference proteome</keyword>
<keyword evidence="4 5" id="KW-0472">Membrane</keyword>
<organism evidence="6 7">
    <name type="scientific">Methanomethylovorans hollandica (strain DSM 15978 / NBRC 107637 / DMS1)</name>
    <dbReference type="NCBI Taxonomy" id="867904"/>
    <lineage>
        <taxon>Archaea</taxon>
        <taxon>Methanobacteriati</taxon>
        <taxon>Methanobacteriota</taxon>
        <taxon>Stenosarchaea group</taxon>
        <taxon>Methanomicrobia</taxon>
        <taxon>Methanosarcinales</taxon>
        <taxon>Methanosarcinaceae</taxon>
        <taxon>Methanomethylovorans</taxon>
    </lineage>
</organism>
<dbReference type="OrthoDB" id="293340at2157"/>
<keyword evidence="6" id="KW-0808">Transferase</keyword>
<evidence type="ECO:0000256" key="2">
    <source>
        <dbReference type="ARBA" id="ARBA00022692"/>
    </source>
</evidence>
<evidence type="ECO:0000313" key="7">
    <source>
        <dbReference type="Proteomes" id="UP000010866"/>
    </source>
</evidence>
<dbReference type="Pfam" id="PF01040">
    <property type="entry name" value="UbiA"/>
    <property type="match status" value="1"/>
</dbReference>
<evidence type="ECO:0000256" key="4">
    <source>
        <dbReference type="ARBA" id="ARBA00023136"/>
    </source>
</evidence>
<protein>
    <submittedName>
        <fullName evidence="6">4-hydroxybenzoate polyprenyltransferase-like prenyltransferase</fullName>
    </submittedName>
</protein>
<dbReference type="Gene3D" id="1.20.120.1780">
    <property type="entry name" value="UbiA prenyltransferase"/>
    <property type="match status" value="1"/>
</dbReference>
<dbReference type="NCBIfam" id="NF010117">
    <property type="entry name" value="PRK13591.1"/>
    <property type="match status" value="1"/>
</dbReference>
<feature type="transmembrane region" description="Helical" evidence="5">
    <location>
        <begin position="48"/>
        <end position="75"/>
    </location>
</feature>
<reference evidence="7" key="1">
    <citation type="submission" date="2012-02" db="EMBL/GenBank/DDBJ databases">
        <title>Complete sequence of chromosome of Methanomethylovorans hollandica DSM 15978.</title>
        <authorList>
            <person name="Lucas S."/>
            <person name="Copeland A."/>
            <person name="Lapidus A."/>
            <person name="Glavina del Rio T."/>
            <person name="Dalin E."/>
            <person name="Tice H."/>
            <person name="Bruce D."/>
            <person name="Goodwin L."/>
            <person name="Pitluck S."/>
            <person name="Peters L."/>
            <person name="Mikhailova N."/>
            <person name="Held B."/>
            <person name="Kyrpides N."/>
            <person name="Mavromatis K."/>
            <person name="Ivanova N."/>
            <person name="Brettin T."/>
            <person name="Detter J.C."/>
            <person name="Han C."/>
            <person name="Larimer F."/>
            <person name="Land M."/>
            <person name="Hauser L."/>
            <person name="Markowitz V."/>
            <person name="Cheng J.-F."/>
            <person name="Hugenholtz P."/>
            <person name="Woyke T."/>
            <person name="Wu D."/>
            <person name="Spring S."/>
            <person name="Schroeder M."/>
            <person name="Brambilla E."/>
            <person name="Klenk H.-P."/>
            <person name="Eisen J.A."/>
        </authorList>
    </citation>
    <scope>NUCLEOTIDE SEQUENCE [LARGE SCALE GENOMIC DNA]</scope>
    <source>
        <strain evidence="7">DSM 15978 / NBRC 107637 / DMS1</strain>
    </source>
</reference>